<evidence type="ECO:0000259" key="7">
    <source>
        <dbReference type="Pfam" id="PF05175"/>
    </source>
</evidence>
<keyword evidence="3 6" id="KW-0808">Transferase</keyword>
<keyword evidence="1 6" id="KW-0963">Cytoplasm</keyword>
<evidence type="ECO:0000256" key="2">
    <source>
        <dbReference type="ARBA" id="ARBA00022603"/>
    </source>
</evidence>
<proteinExistence type="inferred from homology"/>
<comment type="function">
    <text evidence="6">Specifically methylates the adenine in position 37 of tRNA(1)(Val) (anticodon cmo5UAC).</text>
</comment>
<evidence type="ECO:0000256" key="3">
    <source>
        <dbReference type="ARBA" id="ARBA00022679"/>
    </source>
</evidence>
<dbReference type="HAMAP" id="MF_01872">
    <property type="entry name" value="tRNA_methyltr_YfiC"/>
    <property type="match status" value="1"/>
</dbReference>
<dbReference type="InterPro" id="IPR022882">
    <property type="entry name" value="tRNA_adenine-N6_MeTrfase"/>
</dbReference>
<dbReference type="GO" id="GO:0016430">
    <property type="term" value="F:tRNA (adenine-N6)-methyltransferase activity"/>
    <property type="evidence" value="ECO:0007669"/>
    <property type="project" value="UniProtKB-UniRule"/>
</dbReference>
<keyword evidence="5 6" id="KW-0819">tRNA processing</keyword>
<dbReference type="SUPFAM" id="SSF53335">
    <property type="entry name" value="S-adenosyl-L-methionine-dependent methyltransferases"/>
    <property type="match status" value="1"/>
</dbReference>
<comment type="catalytic activity">
    <reaction evidence="6">
        <text>adenosine(37) in tRNA1(Val) + S-adenosyl-L-methionine = N(6)-methyladenosine(37) in tRNA1(Val) + S-adenosyl-L-homocysteine + H(+)</text>
        <dbReference type="Rhea" id="RHEA:43160"/>
        <dbReference type="Rhea" id="RHEA-COMP:10369"/>
        <dbReference type="Rhea" id="RHEA-COMP:10370"/>
        <dbReference type="ChEBI" id="CHEBI:15378"/>
        <dbReference type="ChEBI" id="CHEBI:57856"/>
        <dbReference type="ChEBI" id="CHEBI:59789"/>
        <dbReference type="ChEBI" id="CHEBI:74411"/>
        <dbReference type="ChEBI" id="CHEBI:74449"/>
        <dbReference type="EC" id="2.1.1.223"/>
    </reaction>
</comment>
<reference evidence="8 9" key="1">
    <citation type="submission" date="2014-04" db="EMBL/GenBank/DDBJ databases">
        <authorList>
            <person name="Sears C."/>
            <person name="Carroll K."/>
            <person name="Sack B.R."/>
            <person name="Qadri F."/>
            <person name="Myers L.L."/>
            <person name="Chung G.-T."/>
            <person name="Escheverria P."/>
            <person name="Fraser C.M."/>
            <person name="Sadzewicz L."/>
            <person name="Shefchek K.A."/>
            <person name="Tallon L."/>
            <person name="Das S.P."/>
            <person name="Daugherty S."/>
            <person name="Mongodin E.F."/>
        </authorList>
    </citation>
    <scope>NUCLEOTIDE SEQUENCE [LARGE SCALE GENOMIC DNA]</scope>
    <source>
        <strain evidence="8 9">3975 RP4</strain>
    </source>
</reference>
<dbReference type="AlphaFoldDB" id="A0A069SIS9"/>
<comment type="subcellular location">
    <subcellularLocation>
        <location evidence="6">Cytoplasm</location>
    </subcellularLocation>
</comment>
<feature type="domain" description="Methyltransferase small" evidence="7">
    <location>
        <begin position="37"/>
        <end position="117"/>
    </location>
</feature>
<dbReference type="GO" id="GO:0008033">
    <property type="term" value="P:tRNA processing"/>
    <property type="evidence" value="ECO:0007669"/>
    <property type="project" value="UniProtKB-UniRule"/>
</dbReference>
<dbReference type="RefSeq" id="WP_032952853.1">
    <property type="nucleotide sequence ID" value="NZ_JNHM01000028.1"/>
</dbReference>
<evidence type="ECO:0000256" key="1">
    <source>
        <dbReference type="ARBA" id="ARBA00022490"/>
    </source>
</evidence>
<dbReference type="PATRIC" id="fig|1339352.3.peg.2073"/>
<dbReference type="PANTHER" id="PTHR47739:SF1">
    <property type="entry name" value="TRNA1(VAL) (ADENINE(37)-N6)-METHYLTRANSFERASE"/>
    <property type="match status" value="1"/>
</dbReference>
<evidence type="ECO:0000256" key="5">
    <source>
        <dbReference type="ARBA" id="ARBA00022694"/>
    </source>
</evidence>
<keyword evidence="4 6" id="KW-0949">S-adenosyl-L-methionine</keyword>
<dbReference type="InterPro" id="IPR029063">
    <property type="entry name" value="SAM-dependent_MTases_sf"/>
</dbReference>
<dbReference type="GO" id="GO:0005737">
    <property type="term" value="C:cytoplasm"/>
    <property type="evidence" value="ECO:0007669"/>
    <property type="project" value="UniProtKB-SubCell"/>
</dbReference>
<dbReference type="Pfam" id="PF05175">
    <property type="entry name" value="MTS"/>
    <property type="match status" value="1"/>
</dbReference>
<protein>
    <recommendedName>
        <fullName evidence="6">tRNA1(Val) (adenine(37)-N6)-methyltransferase</fullName>
        <ecNumber evidence="6">2.1.1.223</ecNumber>
    </recommendedName>
    <alternativeName>
        <fullName evidence="6">tRNA m6A37 methyltransferase</fullName>
    </alternativeName>
</protein>
<evidence type="ECO:0000313" key="8">
    <source>
        <dbReference type="EMBL" id="KDS53730.1"/>
    </source>
</evidence>
<dbReference type="Gene3D" id="3.40.50.150">
    <property type="entry name" value="Vaccinia Virus protein VP39"/>
    <property type="match status" value="1"/>
</dbReference>
<evidence type="ECO:0000256" key="4">
    <source>
        <dbReference type="ARBA" id="ARBA00022691"/>
    </source>
</evidence>
<dbReference type="PANTHER" id="PTHR47739">
    <property type="entry name" value="TRNA1(VAL) (ADENINE(37)-N6)-METHYLTRANSFERASE"/>
    <property type="match status" value="1"/>
</dbReference>
<comment type="caution">
    <text evidence="8">The sequence shown here is derived from an EMBL/GenBank/DDBJ whole genome shotgun (WGS) entry which is preliminary data.</text>
</comment>
<evidence type="ECO:0000313" key="9">
    <source>
        <dbReference type="Proteomes" id="UP000027661"/>
    </source>
</evidence>
<dbReference type="InterPro" id="IPR050210">
    <property type="entry name" value="tRNA_Adenine-N(6)_MTase"/>
</dbReference>
<name>A0A069SIS9_PHOVU</name>
<dbReference type="GO" id="GO:0003676">
    <property type="term" value="F:nucleic acid binding"/>
    <property type="evidence" value="ECO:0007669"/>
    <property type="project" value="InterPro"/>
</dbReference>
<gene>
    <name evidence="8" type="ORF">M099_2146</name>
</gene>
<dbReference type="GO" id="GO:0032259">
    <property type="term" value="P:methylation"/>
    <property type="evidence" value="ECO:0007669"/>
    <property type="project" value="UniProtKB-KW"/>
</dbReference>
<keyword evidence="2 6" id="KW-0489">Methyltransferase</keyword>
<dbReference type="InterPro" id="IPR007848">
    <property type="entry name" value="Small_mtfrase_dom"/>
</dbReference>
<dbReference type="EC" id="2.1.1.223" evidence="6"/>
<dbReference type="Proteomes" id="UP000027661">
    <property type="component" value="Unassembled WGS sequence"/>
</dbReference>
<sequence length="234" mass="26222">MPNPYFSFKQFTVYHDRCAMKVGTDGVLLGAWADVVSARNILDIGTGTGLISLMMAQRCNARIRAVDIDADAVEQARGNVAASPWQDRIEVELQDICHFTSETLFDVIVSNPPYFTDSLKCPGKQRNIARHTDFLDFDKLAGSVARLLHPEGVFSVIIPADGKESFLMAATRYGLHLSHQTFIHTKPGSEPKRVLLAFKFSVDKCVTDDLTIELSRHVYSEEYIALTKEFYLNM</sequence>
<dbReference type="PROSITE" id="PS00092">
    <property type="entry name" value="N6_MTASE"/>
    <property type="match status" value="1"/>
</dbReference>
<accession>A0A069SIS9</accession>
<comment type="similarity">
    <text evidence="6">Belongs to the methyltransferase superfamily. tRNA (adenine-N(6)-)-methyltransferase family.</text>
</comment>
<organism evidence="8 9">
    <name type="scientific">Phocaeicola vulgatus str. 3975 RP4</name>
    <dbReference type="NCBI Taxonomy" id="1339352"/>
    <lineage>
        <taxon>Bacteria</taxon>
        <taxon>Pseudomonadati</taxon>
        <taxon>Bacteroidota</taxon>
        <taxon>Bacteroidia</taxon>
        <taxon>Bacteroidales</taxon>
        <taxon>Bacteroidaceae</taxon>
        <taxon>Phocaeicola</taxon>
    </lineage>
</organism>
<dbReference type="CDD" id="cd02440">
    <property type="entry name" value="AdoMet_MTases"/>
    <property type="match status" value="1"/>
</dbReference>
<dbReference type="EMBL" id="JNHM01000028">
    <property type="protein sequence ID" value="KDS53730.1"/>
    <property type="molecule type" value="Genomic_DNA"/>
</dbReference>
<evidence type="ECO:0000256" key="6">
    <source>
        <dbReference type="HAMAP-Rule" id="MF_01872"/>
    </source>
</evidence>
<dbReference type="InterPro" id="IPR002052">
    <property type="entry name" value="DNA_methylase_N6_adenine_CS"/>
</dbReference>